<evidence type="ECO:0000313" key="14">
    <source>
        <dbReference type="Proteomes" id="UP000295727"/>
    </source>
</evidence>
<feature type="chain" id="PRO_5020429692" evidence="11">
    <location>
        <begin position="28"/>
        <end position="360"/>
    </location>
</feature>
<accession>A0A4P7D3P2</accession>
<keyword evidence="9" id="KW-0472">Membrane</keyword>
<evidence type="ECO:0000313" key="13">
    <source>
        <dbReference type="EMBL" id="QBR01345.1"/>
    </source>
</evidence>
<evidence type="ECO:0000256" key="2">
    <source>
        <dbReference type="ARBA" id="ARBA00011233"/>
    </source>
</evidence>
<protein>
    <submittedName>
        <fullName evidence="13">Porin</fullName>
    </submittedName>
</protein>
<dbReference type="GO" id="GO:0015288">
    <property type="term" value="F:porin activity"/>
    <property type="evidence" value="ECO:0007669"/>
    <property type="project" value="UniProtKB-KW"/>
</dbReference>
<evidence type="ECO:0000256" key="9">
    <source>
        <dbReference type="ARBA" id="ARBA00023136"/>
    </source>
</evidence>
<dbReference type="InterPro" id="IPR023614">
    <property type="entry name" value="Porin_dom_sf"/>
</dbReference>
<evidence type="ECO:0000256" key="3">
    <source>
        <dbReference type="ARBA" id="ARBA00022448"/>
    </source>
</evidence>
<name>A0A4P7D3P2_9BURK</name>
<keyword evidence="8" id="KW-0626">Porin</keyword>
<sequence length="360" mass="37720">MRKRSRLPLKRIVCAIGWTIIGGTAHAQGSVTLYGILDGGLLYTSKTLDAATGQNAGHQFSATDGGMSPTQFGLTGTEDLGAGLKARFKLESGISIMNGGFNNSNGNMFGRQAYVALDSPYGTVTAGLQFSPFFLAIYGTDPRGFSQFGSGLELYVDNVLGTGAFNANGISWASPDIYGFRGSVMLALGGSAGNFQAGRQYSASLQYENGSLLVNAAIYSGNSGGTVDTPVPSTLAYWGRTLGATYKFGIVTAKLQFVNYKVAQSFNSNIYSGGLDCYVTPQLDLNGGVYFTSDRNHTANHSIMGALGATYSVSRRTSLYAQVGVVDNHGAMDTGLSLNNALYGVQGTTIGASAGIRHTF</sequence>
<comment type="subcellular location">
    <subcellularLocation>
        <location evidence="1">Cell outer membrane</location>
        <topology evidence="1">Multi-pass membrane protein</topology>
    </subcellularLocation>
</comment>
<dbReference type="PANTHER" id="PTHR34501">
    <property type="entry name" value="PROTEIN YDDL-RELATED"/>
    <property type="match status" value="1"/>
</dbReference>
<comment type="subunit">
    <text evidence="2">Homotrimer.</text>
</comment>
<organism evidence="13 14">
    <name type="scientific">Paraburkholderia pallida</name>
    <dbReference type="NCBI Taxonomy" id="2547399"/>
    <lineage>
        <taxon>Bacteria</taxon>
        <taxon>Pseudomonadati</taxon>
        <taxon>Pseudomonadota</taxon>
        <taxon>Betaproteobacteria</taxon>
        <taxon>Burkholderiales</taxon>
        <taxon>Burkholderiaceae</taxon>
        <taxon>Paraburkholderia</taxon>
    </lineage>
</organism>
<keyword evidence="7" id="KW-0406">Ion transport</keyword>
<dbReference type="GO" id="GO:0006811">
    <property type="term" value="P:monoatomic ion transport"/>
    <property type="evidence" value="ECO:0007669"/>
    <property type="project" value="UniProtKB-KW"/>
</dbReference>
<keyword evidence="3" id="KW-0813">Transport</keyword>
<dbReference type="KEGG" id="ppai:E1956_29520"/>
<dbReference type="InterPro" id="IPR050298">
    <property type="entry name" value="Gram-neg_bact_OMP"/>
</dbReference>
<dbReference type="SUPFAM" id="SSF56935">
    <property type="entry name" value="Porins"/>
    <property type="match status" value="1"/>
</dbReference>
<dbReference type="RefSeq" id="WP_134755887.1">
    <property type="nucleotide sequence ID" value="NZ_CP038150.1"/>
</dbReference>
<gene>
    <name evidence="13" type="ORF">E1956_29520</name>
</gene>
<keyword evidence="10" id="KW-0998">Cell outer membrane</keyword>
<evidence type="ECO:0000256" key="7">
    <source>
        <dbReference type="ARBA" id="ARBA00023065"/>
    </source>
</evidence>
<proteinExistence type="predicted"/>
<evidence type="ECO:0000256" key="4">
    <source>
        <dbReference type="ARBA" id="ARBA00022452"/>
    </source>
</evidence>
<keyword evidence="14" id="KW-1185">Reference proteome</keyword>
<evidence type="ECO:0000256" key="6">
    <source>
        <dbReference type="ARBA" id="ARBA00022729"/>
    </source>
</evidence>
<dbReference type="InterPro" id="IPR002299">
    <property type="entry name" value="Porin_Neis"/>
</dbReference>
<dbReference type="PANTHER" id="PTHR34501:SF9">
    <property type="entry name" value="MAJOR OUTER MEMBRANE PROTEIN P.IA"/>
    <property type="match status" value="1"/>
</dbReference>
<dbReference type="CDD" id="cd00342">
    <property type="entry name" value="gram_neg_porins"/>
    <property type="match status" value="1"/>
</dbReference>
<dbReference type="InterPro" id="IPR033900">
    <property type="entry name" value="Gram_neg_porin_domain"/>
</dbReference>
<evidence type="ECO:0000256" key="8">
    <source>
        <dbReference type="ARBA" id="ARBA00023114"/>
    </source>
</evidence>
<dbReference type="Proteomes" id="UP000295727">
    <property type="component" value="Chromosome 3"/>
</dbReference>
<reference evidence="13 14" key="1">
    <citation type="submission" date="2019-03" db="EMBL/GenBank/DDBJ databases">
        <title>Paraburkholderia sp. 7MH5, isolated from subtropical forest soil.</title>
        <authorList>
            <person name="Gao Z.-H."/>
            <person name="Qiu L.-H."/>
        </authorList>
    </citation>
    <scope>NUCLEOTIDE SEQUENCE [LARGE SCALE GENOMIC DNA]</scope>
    <source>
        <strain evidence="13 14">7MH5</strain>
    </source>
</reference>
<keyword evidence="6 11" id="KW-0732">Signal</keyword>
<dbReference type="EMBL" id="CP038150">
    <property type="protein sequence ID" value="QBR01345.1"/>
    <property type="molecule type" value="Genomic_DNA"/>
</dbReference>
<dbReference type="OrthoDB" id="8961834at2"/>
<evidence type="ECO:0000256" key="11">
    <source>
        <dbReference type="SAM" id="SignalP"/>
    </source>
</evidence>
<evidence type="ECO:0000259" key="12">
    <source>
        <dbReference type="Pfam" id="PF13609"/>
    </source>
</evidence>
<keyword evidence="4" id="KW-1134">Transmembrane beta strand</keyword>
<dbReference type="Pfam" id="PF13609">
    <property type="entry name" value="Porin_4"/>
    <property type="match status" value="1"/>
</dbReference>
<feature type="domain" description="Porin" evidence="12">
    <location>
        <begin position="23"/>
        <end position="330"/>
    </location>
</feature>
<evidence type="ECO:0000256" key="1">
    <source>
        <dbReference type="ARBA" id="ARBA00004571"/>
    </source>
</evidence>
<evidence type="ECO:0000256" key="5">
    <source>
        <dbReference type="ARBA" id="ARBA00022692"/>
    </source>
</evidence>
<keyword evidence="5" id="KW-0812">Transmembrane</keyword>
<feature type="signal peptide" evidence="11">
    <location>
        <begin position="1"/>
        <end position="27"/>
    </location>
</feature>
<dbReference type="GO" id="GO:0009279">
    <property type="term" value="C:cell outer membrane"/>
    <property type="evidence" value="ECO:0007669"/>
    <property type="project" value="UniProtKB-SubCell"/>
</dbReference>
<evidence type="ECO:0000256" key="10">
    <source>
        <dbReference type="ARBA" id="ARBA00023237"/>
    </source>
</evidence>
<dbReference type="PRINTS" id="PR00184">
    <property type="entry name" value="NEISSPPORIN"/>
</dbReference>
<dbReference type="GO" id="GO:0046930">
    <property type="term" value="C:pore complex"/>
    <property type="evidence" value="ECO:0007669"/>
    <property type="project" value="UniProtKB-KW"/>
</dbReference>
<dbReference type="AlphaFoldDB" id="A0A4P7D3P2"/>
<dbReference type="Gene3D" id="2.40.160.10">
    <property type="entry name" value="Porin"/>
    <property type="match status" value="1"/>
</dbReference>